<evidence type="ECO:0000313" key="1">
    <source>
        <dbReference type="EMBL" id="QHT16393.1"/>
    </source>
</evidence>
<proteinExistence type="predicted"/>
<evidence type="ECO:0008006" key="2">
    <source>
        <dbReference type="Google" id="ProtNLM"/>
    </source>
</evidence>
<protein>
    <recommendedName>
        <fullName evidence="2">Glycosyltransferase 2-like domain-containing protein</fullName>
    </recommendedName>
</protein>
<dbReference type="Pfam" id="PF11735">
    <property type="entry name" value="CAP59_mtransfer"/>
    <property type="match status" value="1"/>
</dbReference>
<dbReference type="AlphaFoldDB" id="A0A6C0DIJ9"/>
<dbReference type="Gene3D" id="3.90.550.10">
    <property type="entry name" value="Spore Coat Polysaccharide Biosynthesis Protein SpsA, Chain A"/>
    <property type="match status" value="1"/>
</dbReference>
<organism evidence="1">
    <name type="scientific">viral metagenome</name>
    <dbReference type="NCBI Taxonomy" id="1070528"/>
    <lineage>
        <taxon>unclassified sequences</taxon>
        <taxon>metagenomes</taxon>
        <taxon>organismal metagenomes</taxon>
    </lineage>
</organism>
<dbReference type="InterPro" id="IPR021047">
    <property type="entry name" value="Mannosyltransferase_CMT1"/>
</dbReference>
<dbReference type="EMBL" id="MN739623">
    <property type="protein sequence ID" value="QHT16393.1"/>
    <property type="molecule type" value="Genomic_DNA"/>
</dbReference>
<accession>A0A6C0DIJ9</accession>
<reference evidence="1" key="1">
    <citation type="journal article" date="2020" name="Nature">
        <title>Giant virus diversity and host interactions through global metagenomics.</title>
        <authorList>
            <person name="Schulz F."/>
            <person name="Roux S."/>
            <person name="Paez-Espino D."/>
            <person name="Jungbluth S."/>
            <person name="Walsh D.A."/>
            <person name="Denef V.J."/>
            <person name="McMahon K.D."/>
            <person name="Konstantinidis K.T."/>
            <person name="Eloe-Fadrosh E.A."/>
            <person name="Kyrpides N.C."/>
            <person name="Woyke T."/>
        </authorList>
    </citation>
    <scope>NUCLEOTIDE SEQUENCE</scope>
    <source>
        <strain evidence="1">GVMAG-M-3300023174-182</strain>
    </source>
</reference>
<sequence>MSKFIQINRKVLICGIVKNCDSKIDQNINWALETSKLFNKSKIIIYENNSTDGTKEKLKYYLERPELNDKLKIISEDIDLNDRSQSVVWAYTEISGSDHPCRIEFISKARNKVVDEFNKSEYDDYEYIIWIDLDSNGWEINGIINSFIRNEEWDVLFGNNMGQYYDYYALRNKEHPFGPEIIGDNFWNNMKHFHFPQNESLIPVYSAFNGIGIYKKELFKKFKYNFLVNNEVKQVYRKIFDSVDSETKQIIENKCNKFPNGYKDEETNIFWKSNSGYDKPVICEHVSLNFGIYNNGYKLFINPKMIYHR</sequence>
<name>A0A6C0DIJ9_9ZZZZ</name>
<dbReference type="InterPro" id="IPR029044">
    <property type="entry name" value="Nucleotide-diphossugar_trans"/>
</dbReference>